<dbReference type="Pfam" id="PF12937">
    <property type="entry name" value="F-box-like"/>
    <property type="match status" value="1"/>
</dbReference>
<dbReference type="OrthoDB" id="550575at2759"/>
<dbReference type="AlphaFoldDB" id="A0A9W7SXD5"/>
<dbReference type="Pfam" id="PF25372">
    <property type="entry name" value="DUF7885"/>
    <property type="match status" value="1"/>
</dbReference>
<protein>
    <submittedName>
        <fullName evidence="3">Leucine Rich repeat</fullName>
    </submittedName>
</protein>
<organism evidence="3 4">
    <name type="scientific">Teratosphaeria destructans</name>
    <dbReference type="NCBI Taxonomy" id="418781"/>
    <lineage>
        <taxon>Eukaryota</taxon>
        <taxon>Fungi</taxon>
        <taxon>Dikarya</taxon>
        <taxon>Ascomycota</taxon>
        <taxon>Pezizomycotina</taxon>
        <taxon>Dothideomycetes</taxon>
        <taxon>Dothideomycetidae</taxon>
        <taxon>Mycosphaerellales</taxon>
        <taxon>Teratosphaeriaceae</taxon>
        <taxon>Teratosphaeria</taxon>
    </lineage>
</organism>
<dbReference type="InterPro" id="IPR057207">
    <property type="entry name" value="FBXL15_LRR"/>
</dbReference>
<dbReference type="InterPro" id="IPR001810">
    <property type="entry name" value="F-box_dom"/>
</dbReference>
<feature type="region of interest" description="Disordered" evidence="1">
    <location>
        <begin position="1"/>
        <end position="70"/>
    </location>
</feature>
<keyword evidence="4" id="KW-1185">Reference proteome</keyword>
<dbReference type="SMART" id="SM00256">
    <property type="entry name" value="FBOX"/>
    <property type="match status" value="1"/>
</dbReference>
<dbReference type="GO" id="GO:0019005">
    <property type="term" value="C:SCF ubiquitin ligase complex"/>
    <property type="evidence" value="ECO:0007669"/>
    <property type="project" value="TreeGrafter"/>
</dbReference>
<reference evidence="3 4" key="1">
    <citation type="journal article" date="2018" name="IMA Fungus">
        <title>IMA Genome-F 10: Nine draft genome sequences of Claviceps purpurea s.lat., including C. arundinis, C. humidiphila, and C. cf. spartinae, pseudomolecules for the pitch canker pathogen Fusarium circinatum, draft genome of Davidsoniella eucalypti, Grosmannia galeiformis, Quambalaria eucalypti, and Teratosphaeria destructans.</title>
        <authorList>
            <person name="Wingfield B.D."/>
            <person name="Liu M."/>
            <person name="Nguyen H.D."/>
            <person name="Lane F.A."/>
            <person name="Morgan S.W."/>
            <person name="De Vos L."/>
            <person name="Wilken P.M."/>
            <person name="Duong T.A."/>
            <person name="Aylward J."/>
            <person name="Coetzee M.P."/>
            <person name="Dadej K."/>
            <person name="De Beer Z.W."/>
            <person name="Findlay W."/>
            <person name="Havenga M."/>
            <person name="Kolarik M."/>
            <person name="Menzies J.G."/>
            <person name="Naidoo K."/>
            <person name="Pochopski O."/>
            <person name="Shoukouhi P."/>
            <person name="Santana Q.C."/>
            <person name="Seifert K.A."/>
            <person name="Soal N."/>
            <person name="Steenkamp E.T."/>
            <person name="Tatham C.T."/>
            <person name="van der Nest M.A."/>
            <person name="Wingfield M.J."/>
        </authorList>
    </citation>
    <scope>NUCLEOTIDE SEQUENCE [LARGE SCALE GENOMIC DNA]</scope>
    <source>
        <strain evidence="3">CMW44962</strain>
    </source>
</reference>
<reference evidence="3 4" key="2">
    <citation type="journal article" date="2021" name="Curr. Genet.">
        <title>Genetic response to nitrogen starvation in the aggressive Eucalyptus foliar pathogen Teratosphaeria destructans.</title>
        <authorList>
            <person name="Havenga M."/>
            <person name="Wingfield B.D."/>
            <person name="Wingfield M.J."/>
            <person name="Dreyer L.L."/>
            <person name="Roets F."/>
            <person name="Aylward J."/>
        </authorList>
    </citation>
    <scope>NUCLEOTIDE SEQUENCE [LARGE SCALE GENOMIC DNA]</scope>
    <source>
        <strain evidence="3">CMW44962</strain>
    </source>
</reference>
<comment type="caution">
    <text evidence="3">The sequence shown here is derived from an EMBL/GenBank/DDBJ whole genome shotgun (WGS) entry which is preliminary data.</text>
</comment>
<proteinExistence type="predicted"/>
<dbReference type="InterPro" id="IPR032675">
    <property type="entry name" value="LRR_dom_sf"/>
</dbReference>
<accession>A0A9W7SXD5</accession>
<evidence type="ECO:0000313" key="3">
    <source>
        <dbReference type="EMBL" id="KAH9839670.1"/>
    </source>
</evidence>
<sequence length="748" mass="82759">MSNASSDSIASAHTPIGSPQSATMVPPPYNERPPKLKGRRRLLAGLHRMASSQSLGRSSRTRGYSESGRGSISCISLQSAQAMNTPGFGTSLTQELATGYSTAPTSALPTPGIQIPAWDDPARVRCVSNLEGKTSAGMPADFRPSTRCGVTPGIAEVDEDYFSRPVVKQKKPRRDLNFWRDLPAELRMEVLTYLEPREIVRASIVSKSWHKMCFDGQLWAVLDTADFYQDIPADALVKIITSAGPFVRDLNLRGCMQLRERWHVRGLSDACNNLENFSLEGCKIDRTALHNFLYSNVRLVHVNMSGLAGATNSALKIIAQHCPKLEYLNVSWCNNIDNRGLKKIVESCPNLKDLRAGEVRGWDDLEMMQLLFERNTLERLILMNCDTLTDESLAVLIEGQDSEVDFLSGRPIVAPRKLKHLDLTRCRGISDQGLRTFVNNIPEIEGLQLSKCHGVMDATLTDLLPTIPMLTHLDLEELEDLSNAVLQSLANAPCAKRLRHLSISYCENLGDTGMIAVIKTCASLRSVDMDNTRISDLVLTEAAAMMRARSPRTIAPEREVFKPTIGLRLVAYDCQNVTWTGVREILARNAEVITATHKTELPPLPKSESPSPTESVPALCGNVTDELPFRPPSPPRIHITRTTSYPSEVIQLKCFYTYQPTVEEHTKRVLRGDFTAARRLERKWAEFMILQEEAGAAGGNSRRRRRRAREAQMMHADEEDGAGVFAAGGVGVGGGRRRRARSGGCAIM</sequence>
<dbReference type="SMART" id="SM00367">
    <property type="entry name" value="LRR_CC"/>
    <property type="match status" value="7"/>
</dbReference>
<dbReference type="PROSITE" id="PS50181">
    <property type="entry name" value="FBOX"/>
    <property type="match status" value="1"/>
</dbReference>
<dbReference type="InterPro" id="IPR006553">
    <property type="entry name" value="Leu-rich_rpt_Cys-con_subtyp"/>
</dbReference>
<evidence type="ECO:0000313" key="4">
    <source>
        <dbReference type="Proteomes" id="UP001138500"/>
    </source>
</evidence>
<dbReference type="Gene3D" id="3.80.10.10">
    <property type="entry name" value="Ribonuclease Inhibitor"/>
    <property type="match status" value="2"/>
</dbReference>
<feature type="domain" description="F-box" evidence="2">
    <location>
        <begin position="176"/>
        <end position="222"/>
    </location>
</feature>
<dbReference type="PANTHER" id="PTHR13318">
    <property type="entry name" value="PARTNER OF PAIRED, ISOFORM B-RELATED"/>
    <property type="match status" value="1"/>
</dbReference>
<evidence type="ECO:0000256" key="1">
    <source>
        <dbReference type="SAM" id="MobiDB-lite"/>
    </source>
</evidence>
<evidence type="ECO:0000259" key="2">
    <source>
        <dbReference type="PROSITE" id="PS50181"/>
    </source>
</evidence>
<feature type="compositionally biased region" description="Polar residues" evidence="1">
    <location>
        <begin position="50"/>
        <end position="70"/>
    </location>
</feature>
<dbReference type="GO" id="GO:0031146">
    <property type="term" value="P:SCF-dependent proteasomal ubiquitin-dependent protein catabolic process"/>
    <property type="evidence" value="ECO:0007669"/>
    <property type="project" value="TreeGrafter"/>
</dbReference>
<gene>
    <name evidence="3" type="ORF">Tdes44962_MAKER08013</name>
</gene>
<dbReference type="InterPro" id="IPR036047">
    <property type="entry name" value="F-box-like_dom_sf"/>
</dbReference>
<dbReference type="EMBL" id="RIBY02000602">
    <property type="protein sequence ID" value="KAH9839670.1"/>
    <property type="molecule type" value="Genomic_DNA"/>
</dbReference>
<dbReference type="Proteomes" id="UP001138500">
    <property type="component" value="Unassembled WGS sequence"/>
</dbReference>
<name>A0A9W7SXD5_9PEZI</name>
<feature type="compositionally biased region" description="Polar residues" evidence="1">
    <location>
        <begin position="1"/>
        <end position="23"/>
    </location>
</feature>
<dbReference type="SUPFAM" id="SSF81383">
    <property type="entry name" value="F-box domain"/>
    <property type="match status" value="1"/>
</dbReference>
<dbReference type="SUPFAM" id="SSF52047">
    <property type="entry name" value="RNI-like"/>
    <property type="match status" value="1"/>
</dbReference>